<comment type="caution">
    <text evidence="10">The sequence shown here is derived from an EMBL/GenBank/DDBJ whole genome shotgun (WGS) entry which is preliminary data.</text>
</comment>
<keyword evidence="8" id="KW-0175">Coiled coil</keyword>
<keyword evidence="6" id="KW-0239">DNA-directed DNA polymerase</keyword>
<dbReference type="PANTHER" id="PTHR11669">
    <property type="entry name" value="REPLICATION FACTOR C / DNA POLYMERASE III GAMMA-TAU SUBUNIT"/>
    <property type="match status" value="1"/>
</dbReference>
<dbReference type="InterPro" id="IPR027417">
    <property type="entry name" value="P-loop_NTPase"/>
</dbReference>
<dbReference type="SUPFAM" id="SSF52540">
    <property type="entry name" value="P-loop containing nucleoside triphosphate hydrolases"/>
    <property type="match status" value="1"/>
</dbReference>
<organism evidence="10 11">
    <name type="scientific">Streptomyces tricolor</name>
    <dbReference type="NCBI Taxonomy" id="68277"/>
    <lineage>
        <taxon>Bacteria</taxon>
        <taxon>Bacillati</taxon>
        <taxon>Actinomycetota</taxon>
        <taxon>Actinomycetes</taxon>
        <taxon>Kitasatosporales</taxon>
        <taxon>Streptomycetaceae</taxon>
        <taxon>Streptomyces</taxon>
        <taxon>Streptomyces violaceoruber group</taxon>
    </lineage>
</organism>
<dbReference type="Pfam" id="PF09115">
    <property type="entry name" value="DNApol3-delta_C"/>
    <property type="match status" value="1"/>
</dbReference>
<dbReference type="EC" id="2.7.7.7" evidence="1"/>
<feature type="coiled-coil region" evidence="8">
    <location>
        <begin position="253"/>
        <end position="280"/>
    </location>
</feature>
<dbReference type="RefSeq" id="WP_237482270.1">
    <property type="nucleotide sequence ID" value="NZ_JAKKZF010000163.1"/>
</dbReference>
<reference evidence="10 11" key="1">
    <citation type="submission" date="2022-01" db="EMBL/GenBank/DDBJ databases">
        <title>Draft Genome Sequences of Seven Type Strains of the Genus Streptomyces.</title>
        <authorList>
            <person name="Aziz S."/>
            <person name="Coretto E."/>
            <person name="Chronakova A."/>
            <person name="Sproer C."/>
            <person name="Huber K."/>
            <person name="Nouioui I."/>
            <person name="Gross H."/>
        </authorList>
    </citation>
    <scope>NUCLEOTIDE SEQUENCE [LARGE SCALE GENOMIC DNA]</scope>
    <source>
        <strain evidence="10 11">DSM 41685</strain>
    </source>
</reference>
<keyword evidence="3 10" id="KW-0808">Transferase</keyword>
<evidence type="ECO:0000256" key="8">
    <source>
        <dbReference type="SAM" id="Coils"/>
    </source>
</evidence>
<dbReference type="InterPro" id="IPR004622">
    <property type="entry name" value="DNA_pol_HolB"/>
</dbReference>
<evidence type="ECO:0000313" key="11">
    <source>
        <dbReference type="Proteomes" id="UP001299012"/>
    </source>
</evidence>
<evidence type="ECO:0000256" key="6">
    <source>
        <dbReference type="ARBA" id="ARBA00022932"/>
    </source>
</evidence>
<evidence type="ECO:0000256" key="4">
    <source>
        <dbReference type="ARBA" id="ARBA00022695"/>
    </source>
</evidence>
<dbReference type="EMBL" id="JAKKZF010000163">
    <property type="protein sequence ID" value="MCG0067607.1"/>
    <property type="molecule type" value="Genomic_DNA"/>
</dbReference>
<dbReference type="InterPro" id="IPR050238">
    <property type="entry name" value="DNA_Rep/Repair_Clamp_Loader"/>
</dbReference>
<evidence type="ECO:0000313" key="10">
    <source>
        <dbReference type="EMBL" id="MCG0067607.1"/>
    </source>
</evidence>
<sequence>MSVWDDLVGQEKVSAVLDAAARDADALVTAAAADEPLPEASKMTHAWLFTGPPGAGRNQAARAFAAALQCVSPDRALGGTPGCGFCDGCHTALLGTHADVTTVAAVGAEILVKDMRDTVRKSFTAPANGRWQIILVEDAERLNEKSANAVLKAVEEPAPRTVWLLCAPSIEDVLPTIRSRCRHLNLRTPSVEAVADMLVRRDGIEPEVAASAARATQGHVDRARRLATDPAARERRDAVLKLPLRLDEVGACLKAAQELVDAAAEDAKQLAEEMDGKETEELKAALGAAQGGRLPRGTAGVMKDLEDMQKRRRTRTQRDSLDVALGDLTAFYRDVLALQLGTRVALANTDAEDALERLARASTPESTLRRIEAIAACREALDRNVAPLLAVEAMTMALRAG</sequence>
<evidence type="ECO:0000256" key="1">
    <source>
        <dbReference type="ARBA" id="ARBA00012417"/>
    </source>
</evidence>
<evidence type="ECO:0000256" key="2">
    <source>
        <dbReference type="ARBA" id="ARBA00014363"/>
    </source>
</evidence>
<proteinExistence type="predicted"/>
<comment type="catalytic activity">
    <reaction evidence="7">
        <text>DNA(n) + a 2'-deoxyribonucleoside 5'-triphosphate = DNA(n+1) + diphosphate</text>
        <dbReference type="Rhea" id="RHEA:22508"/>
        <dbReference type="Rhea" id="RHEA-COMP:17339"/>
        <dbReference type="Rhea" id="RHEA-COMP:17340"/>
        <dbReference type="ChEBI" id="CHEBI:33019"/>
        <dbReference type="ChEBI" id="CHEBI:61560"/>
        <dbReference type="ChEBI" id="CHEBI:173112"/>
        <dbReference type="EC" id="2.7.7.7"/>
    </reaction>
</comment>
<evidence type="ECO:0000256" key="5">
    <source>
        <dbReference type="ARBA" id="ARBA00022705"/>
    </source>
</evidence>
<dbReference type="Pfam" id="PF13177">
    <property type="entry name" value="DNA_pol3_delta2"/>
    <property type="match status" value="1"/>
</dbReference>
<dbReference type="PANTHER" id="PTHR11669:SF8">
    <property type="entry name" value="DNA POLYMERASE III SUBUNIT DELTA"/>
    <property type="match status" value="1"/>
</dbReference>
<dbReference type="Gene3D" id="3.40.50.300">
    <property type="entry name" value="P-loop containing nucleotide triphosphate hydrolases"/>
    <property type="match status" value="1"/>
</dbReference>
<dbReference type="NCBIfam" id="NF005926">
    <property type="entry name" value="PRK07940.1"/>
    <property type="match status" value="1"/>
</dbReference>
<dbReference type="NCBIfam" id="TIGR00678">
    <property type="entry name" value="holB"/>
    <property type="match status" value="1"/>
</dbReference>
<keyword evidence="4 10" id="KW-0548">Nucleotidyltransferase</keyword>
<dbReference type="InterPro" id="IPR015199">
    <property type="entry name" value="DNA_pol_III_delta_C"/>
</dbReference>
<evidence type="ECO:0000259" key="9">
    <source>
        <dbReference type="Pfam" id="PF09115"/>
    </source>
</evidence>
<evidence type="ECO:0000256" key="7">
    <source>
        <dbReference type="ARBA" id="ARBA00049244"/>
    </source>
</evidence>
<dbReference type="GO" id="GO:0003887">
    <property type="term" value="F:DNA-directed DNA polymerase activity"/>
    <property type="evidence" value="ECO:0007669"/>
    <property type="project" value="UniProtKB-EC"/>
</dbReference>
<keyword evidence="11" id="KW-1185">Reference proteome</keyword>
<evidence type="ECO:0000256" key="3">
    <source>
        <dbReference type="ARBA" id="ARBA00022679"/>
    </source>
</evidence>
<accession>A0ABS9JPZ2</accession>
<dbReference type="Proteomes" id="UP001299012">
    <property type="component" value="Unassembled WGS sequence"/>
</dbReference>
<name>A0ABS9JPZ2_9ACTN</name>
<protein>
    <recommendedName>
        <fullName evidence="2">DNA polymerase III subunit delta'</fullName>
        <ecNumber evidence="1">2.7.7.7</ecNumber>
    </recommendedName>
</protein>
<feature type="domain" description="DNA polymerase III delta subunit C-terminal" evidence="9">
    <location>
        <begin position="324"/>
        <end position="384"/>
    </location>
</feature>
<keyword evidence="5" id="KW-0235">DNA replication</keyword>
<gene>
    <name evidence="10" type="ORF">L0F81_30785</name>
</gene>